<sequence length="40" mass="4530">MSKTISKERLLVFLSQFPDEVDVDKLLEFVSVKSVSGKDD</sequence>
<name>A0ABZ0UX22_9RICK</name>
<geneLocation type="plasmid" evidence="1 2">
    <name>unnamed1</name>
</geneLocation>
<protein>
    <submittedName>
        <fullName evidence="1">Uncharacterized protein</fullName>
    </submittedName>
</protein>
<evidence type="ECO:0000313" key="1">
    <source>
        <dbReference type="EMBL" id="WPY01479.1"/>
    </source>
</evidence>
<keyword evidence="2" id="KW-1185">Reference proteome</keyword>
<reference evidence="1 2" key="1">
    <citation type="submission" date="2022-10" db="EMBL/GenBank/DDBJ databases">
        <title>Host association and intracellularity evolved multiple times independently in the Rickettsiales.</title>
        <authorList>
            <person name="Castelli M."/>
            <person name="Nardi T."/>
            <person name="Gammuto L."/>
            <person name="Bellinzona G."/>
            <person name="Sabaneyeva E."/>
            <person name="Potekhin A."/>
            <person name="Serra V."/>
            <person name="Petroni G."/>
            <person name="Sassera D."/>
        </authorList>
    </citation>
    <scope>NUCLEOTIDE SEQUENCE [LARGE SCALE GENOMIC DNA]</scope>
    <source>
        <strain evidence="1 2">Kr 154-4</strain>
        <plasmid evidence="1 2">unnamed1</plasmid>
    </source>
</reference>
<organism evidence="1 2">
    <name type="scientific">Candidatus Trichorickettsia mobilis</name>
    <dbReference type="NCBI Taxonomy" id="1346319"/>
    <lineage>
        <taxon>Bacteria</taxon>
        <taxon>Pseudomonadati</taxon>
        <taxon>Pseudomonadota</taxon>
        <taxon>Alphaproteobacteria</taxon>
        <taxon>Rickettsiales</taxon>
        <taxon>Rickettsiaceae</taxon>
        <taxon>Rickettsieae</taxon>
        <taxon>Candidatus Trichorickettsia</taxon>
    </lineage>
</organism>
<evidence type="ECO:0000313" key="2">
    <source>
        <dbReference type="Proteomes" id="UP001326613"/>
    </source>
</evidence>
<gene>
    <name evidence="1" type="ORF">Trichorick_01392</name>
</gene>
<dbReference type="EMBL" id="CP112933">
    <property type="protein sequence ID" value="WPY01479.1"/>
    <property type="molecule type" value="Genomic_DNA"/>
</dbReference>
<dbReference type="Proteomes" id="UP001326613">
    <property type="component" value="Plasmid unnamed1"/>
</dbReference>
<proteinExistence type="predicted"/>
<accession>A0ABZ0UX22</accession>
<keyword evidence="1" id="KW-0614">Plasmid</keyword>